<evidence type="ECO:0000313" key="2">
    <source>
        <dbReference type="EMBL" id="MBR0596587.1"/>
    </source>
</evidence>
<reference evidence="2" key="1">
    <citation type="submission" date="2021-04" db="EMBL/GenBank/DDBJ databases">
        <title>Sinoanaerobacter chloroacetimidivorans sp. nov., an obligate anaerobic bacterium isolated from anaerobic sludge.</title>
        <authorList>
            <person name="Bao Y."/>
        </authorList>
    </citation>
    <scope>NUCLEOTIDE SEQUENCE</scope>
    <source>
        <strain evidence="2">BAD-6</strain>
    </source>
</reference>
<feature type="transmembrane region" description="Helical" evidence="1">
    <location>
        <begin position="136"/>
        <end position="158"/>
    </location>
</feature>
<dbReference type="EMBL" id="JAGSND010000001">
    <property type="protein sequence ID" value="MBR0596587.1"/>
    <property type="molecule type" value="Genomic_DNA"/>
</dbReference>
<keyword evidence="1" id="KW-1133">Transmembrane helix</keyword>
<name>A0A8J8B087_9FIRM</name>
<evidence type="ECO:0000256" key="1">
    <source>
        <dbReference type="SAM" id="Phobius"/>
    </source>
</evidence>
<keyword evidence="1" id="KW-0472">Membrane</keyword>
<accession>A0A8J8B087</accession>
<reference evidence="2" key="2">
    <citation type="submission" date="2021-04" db="EMBL/GenBank/DDBJ databases">
        <authorList>
            <person name="Liu J."/>
        </authorList>
    </citation>
    <scope>NUCLEOTIDE SEQUENCE</scope>
    <source>
        <strain evidence="2">BAD-6</strain>
    </source>
</reference>
<keyword evidence="1" id="KW-0812">Transmembrane</keyword>
<feature type="transmembrane region" description="Helical" evidence="1">
    <location>
        <begin position="103"/>
        <end position="124"/>
    </location>
</feature>
<proteinExistence type="predicted"/>
<sequence>MYDNLYPKNPKTGNRMIEISLVNYNDFFHEWDNSIFKKRDVHPELTEFLDQCSEEIPLKEKMEIILSLQNETKNLDKENTLKESYKNYYSLYYKIENRKMKGLYKSTIILIVIGFCFMLSSIMLTDQLPESVLSEVLVEGLTIGAWVFIWEALHFMVFERRELFLRRKELKRFLKTPLFFKYKK</sequence>
<dbReference type="RefSeq" id="WP_227016711.1">
    <property type="nucleotide sequence ID" value="NZ_JAGSND010000001.1"/>
</dbReference>
<protein>
    <submittedName>
        <fullName evidence="2">Uncharacterized protein</fullName>
    </submittedName>
</protein>
<gene>
    <name evidence="2" type="ORF">KCX82_01740</name>
</gene>
<comment type="caution">
    <text evidence="2">The sequence shown here is derived from an EMBL/GenBank/DDBJ whole genome shotgun (WGS) entry which is preliminary data.</text>
</comment>
<dbReference type="AlphaFoldDB" id="A0A8J8B087"/>
<dbReference type="Proteomes" id="UP000675664">
    <property type="component" value="Unassembled WGS sequence"/>
</dbReference>
<organism evidence="2 3">
    <name type="scientific">Sinanaerobacter chloroacetimidivorans</name>
    <dbReference type="NCBI Taxonomy" id="2818044"/>
    <lineage>
        <taxon>Bacteria</taxon>
        <taxon>Bacillati</taxon>
        <taxon>Bacillota</taxon>
        <taxon>Clostridia</taxon>
        <taxon>Peptostreptococcales</taxon>
        <taxon>Anaerovoracaceae</taxon>
        <taxon>Sinanaerobacter</taxon>
    </lineage>
</organism>
<evidence type="ECO:0000313" key="3">
    <source>
        <dbReference type="Proteomes" id="UP000675664"/>
    </source>
</evidence>
<keyword evidence="3" id="KW-1185">Reference proteome</keyword>